<gene>
    <name evidence="12" type="ORF">VHP8226_01387</name>
</gene>
<evidence type="ECO:0000259" key="11">
    <source>
        <dbReference type="PROSITE" id="PS51935"/>
    </source>
</evidence>
<keyword evidence="5" id="KW-0378">Hydrolase</keyword>
<evidence type="ECO:0000256" key="9">
    <source>
        <dbReference type="ARBA" id="ARBA00023288"/>
    </source>
</evidence>
<feature type="domain" description="NlpC/P60" evidence="11">
    <location>
        <begin position="41"/>
        <end position="162"/>
    </location>
</feature>
<evidence type="ECO:0000313" key="13">
    <source>
        <dbReference type="Proteomes" id="UP000838160"/>
    </source>
</evidence>
<proteinExistence type="inferred from homology"/>
<evidence type="ECO:0000256" key="8">
    <source>
        <dbReference type="ARBA" id="ARBA00023139"/>
    </source>
</evidence>
<name>A0ABN8DIL3_9VIBR</name>
<evidence type="ECO:0000256" key="1">
    <source>
        <dbReference type="ARBA" id="ARBA00004635"/>
    </source>
</evidence>
<organism evidence="12 13">
    <name type="scientific">Vibrio hippocampi</name>
    <dbReference type="NCBI Taxonomy" id="654686"/>
    <lineage>
        <taxon>Bacteria</taxon>
        <taxon>Pseudomonadati</taxon>
        <taxon>Pseudomonadota</taxon>
        <taxon>Gammaproteobacteria</taxon>
        <taxon>Vibrionales</taxon>
        <taxon>Vibrionaceae</taxon>
        <taxon>Vibrio</taxon>
    </lineage>
</organism>
<dbReference type="Proteomes" id="UP000838160">
    <property type="component" value="Unassembled WGS sequence"/>
</dbReference>
<keyword evidence="13" id="KW-1185">Reference proteome</keyword>
<dbReference type="SUPFAM" id="SSF54001">
    <property type="entry name" value="Cysteine proteinases"/>
    <property type="match status" value="1"/>
</dbReference>
<evidence type="ECO:0000256" key="2">
    <source>
        <dbReference type="ARBA" id="ARBA00007074"/>
    </source>
</evidence>
<keyword evidence="8" id="KW-0564">Palmitate</keyword>
<comment type="subcellular location">
    <subcellularLocation>
        <location evidence="1">Membrane</location>
        <topology evidence="1">Lipid-anchor</topology>
    </subcellularLocation>
</comment>
<sequence>MHPILPSKRLVVCSLCLTIAALSGCAQSPTSQSTGGDYLAHPDNQRFITQYDKWQGTPYRLGGNSLYGIDCSAFVQTVYQDAYGLALPRTTAYQSKVGTKVAYQEAKSGDLVFFKTGRKTRHVGIYLGSNAFMHASTSKGVIISRLDNPYWASVFWHFRTVN</sequence>
<comment type="caution">
    <text evidence="12">The sequence shown here is derived from an EMBL/GenBank/DDBJ whole genome shotgun (WGS) entry which is preliminary data.</text>
</comment>
<keyword evidence="4 10" id="KW-0732">Signal</keyword>
<evidence type="ECO:0000313" key="12">
    <source>
        <dbReference type="EMBL" id="CAH0525893.1"/>
    </source>
</evidence>
<evidence type="ECO:0000256" key="6">
    <source>
        <dbReference type="ARBA" id="ARBA00022807"/>
    </source>
</evidence>
<dbReference type="PANTHER" id="PTHR47360">
    <property type="entry name" value="MUREIN DD-ENDOPEPTIDASE MEPS/MUREIN LD-CARBOXYPEPTIDASE"/>
    <property type="match status" value="1"/>
</dbReference>
<dbReference type="EMBL" id="CAKLCM010000002">
    <property type="protein sequence ID" value="CAH0525893.1"/>
    <property type="molecule type" value="Genomic_DNA"/>
</dbReference>
<keyword evidence="9" id="KW-0449">Lipoprotein</keyword>
<dbReference type="InterPro" id="IPR052062">
    <property type="entry name" value="Murein_DD/LD_carboxypeptidase"/>
</dbReference>
<accession>A0ABN8DIL3</accession>
<dbReference type="InterPro" id="IPR000064">
    <property type="entry name" value="NLP_P60_dom"/>
</dbReference>
<evidence type="ECO:0000256" key="3">
    <source>
        <dbReference type="ARBA" id="ARBA00022670"/>
    </source>
</evidence>
<dbReference type="PANTHER" id="PTHR47360:SF3">
    <property type="entry name" value="MUREIN DD-ENDOPEPTIDASE MEPS_MUREIN LD-CARBOXYPEPTIDASE"/>
    <property type="match status" value="1"/>
</dbReference>
<feature type="signal peptide" evidence="10">
    <location>
        <begin position="1"/>
        <end position="28"/>
    </location>
</feature>
<protein>
    <recommendedName>
        <fullName evidence="11">NlpC/P60 domain-containing protein</fullName>
    </recommendedName>
</protein>
<evidence type="ECO:0000256" key="10">
    <source>
        <dbReference type="SAM" id="SignalP"/>
    </source>
</evidence>
<keyword evidence="7" id="KW-0472">Membrane</keyword>
<dbReference type="InterPro" id="IPR038765">
    <property type="entry name" value="Papain-like_cys_pep_sf"/>
</dbReference>
<keyword evidence="6" id="KW-0788">Thiol protease</keyword>
<dbReference type="Pfam" id="PF00877">
    <property type="entry name" value="NLPC_P60"/>
    <property type="match status" value="1"/>
</dbReference>
<comment type="similarity">
    <text evidence="2">Belongs to the peptidase C40 family.</text>
</comment>
<evidence type="ECO:0000256" key="5">
    <source>
        <dbReference type="ARBA" id="ARBA00022801"/>
    </source>
</evidence>
<evidence type="ECO:0000256" key="4">
    <source>
        <dbReference type="ARBA" id="ARBA00022729"/>
    </source>
</evidence>
<keyword evidence="3" id="KW-0645">Protease</keyword>
<evidence type="ECO:0000256" key="7">
    <source>
        <dbReference type="ARBA" id="ARBA00023136"/>
    </source>
</evidence>
<reference evidence="12" key="1">
    <citation type="submission" date="2021-12" db="EMBL/GenBank/DDBJ databases">
        <authorList>
            <person name="Rodrigo-Torres L."/>
            <person name="Arahal R. D."/>
            <person name="Lucena T."/>
        </authorList>
    </citation>
    <scope>NUCLEOTIDE SEQUENCE</scope>
    <source>
        <strain evidence="12">CECT 8226</strain>
    </source>
</reference>
<feature type="chain" id="PRO_5045587621" description="NlpC/P60 domain-containing protein" evidence="10">
    <location>
        <begin position="29"/>
        <end position="162"/>
    </location>
</feature>
<dbReference type="PROSITE" id="PS51935">
    <property type="entry name" value="NLPC_P60"/>
    <property type="match status" value="1"/>
</dbReference>
<dbReference type="Gene3D" id="3.90.1720.10">
    <property type="entry name" value="endopeptidase domain like (from Nostoc punctiforme)"/>
    <property type="match status" value="1"/>
</dbReference>